<dbReference type="Proteomes" id="UP001178507">
    <property type="component" value="Unassembled WGS sequence"/>
</dbReference>
<dbReference type="InterPro" id="IPR036457">
    <property type="entry name" value="PPM-type-like_dom_sf"/>
</dbReference>
<dbReference type="SUPFAM" id="SSF81606">
    <property type="entry name" value="PP2C-like"/>
    <property type="match status" value="1"/>
</dbReference>
<feature type="region of interest" description="Disordered" evidence="14">
    <location>
        <begin position="617"/>
        <end position="642"/>
    </location>
</feature>
<keyword evidence="5" id="KW-0479">Metal-binding</keyword>
<comment type="cofactor">
    <cofactor evidence="1">
        <name>Mn(2+)</name>
        <dbReference type="ChEBI" id="CHEBI:29035"/>
    </cofactor>
</comment>
<dbReference type="PANTHER" id="PTHR13832">
    <property type="entry name" value="PROTEIN PHOSPHATASE 2C"/>
    <property type="match status" value="1"/>
</dbReference>
<comment type="subcellular location">
    <subcellularLocation>
        <location evidence="2">Membrane</location>
        <topology evidence="2">Peripheral membrane protein</topology>
    </subcellularLocation>
</comment>
<evidence type="ECO:0000256" key="7">
    <source>
        <dbReference type="ARBA" id="ARBA00022842"/>
    </source>
</evidence>
<proteinExistence type="inferred from homology"/>
<comment type="catalytic activity">
    <reaction evidence="11">
        <text>O-phospho-L-threonyl-[protein] + H2O = L-threonyl-[protein] + phosphate</text>
        <dbReference type="Rhea" id="RHEA:47004"/>
        <dbReference type="Rhea" id="RHEA-COMP:11060"/>
        <dbReference type="Rhea" id="RHEA-COMP:11605"/>
        <dbReference type="ChEBI" id="CHEBI:15377"/>
        <dbReference type="ChEBI" id="CHEBI:30013"/>
        <dbReference type="ChEBI" id="CHEBI:43474"/>
        <dbReference type="ChEBI" id="CHEBI:61977"/>
        <dbReference type="EC" id="3.1.3.16"/>
    </reaction>
</comment>
<comment type="similarity">
    <text evidence="3 12">Belongs to the PP2C family.</text>
</comment>
<keyword evidence="6 12" id="KW-0378">Hydrolase</keyword>
<dbReference type="SMART" id="SM00332">
    <property type="entry name" value="PP2Cc"/>
    <property type="match status" value="1"/>
</dbReference>
<dbReference type="PROSITE" id="PS01032">
    <property type="entry name" value="PPM_1"/>
    <property type="match status" value="1"/>
</dbReference>
<evidence type="ECO:0000256" key="2">
    <source>
        <dbReference type="ARBA" id="ARBA00004170"/>
    </source>
</evidence>
<organism evidence="16 17">
    <name type="scientific">Effrenium voratum</name>
    <dbReference type="NCBI Taxonomy" id="2562239"/>
    <lineage>
        <taxon>Eukaryota</taxon>
        <taxon>Sar</taxon>
        <taxon>Alveolata</taxon>
        <taxon>Dinophyceae</taxon>
        <taxon>Suessiales</taxon>
        <taxon>Symbiodiniaceae</taxon>
        <taxon>Effrenium</taxon>
    </lineage>
</organism>
<evidence type="ECO:0000256" key="12">
    <source>
        <dbReference type="RuleBase" id="RU003465"/>
    </source>
</evidence>
<evidence type="ECO:0000256" key="13">
    <source>
        <dbReference type="SAM" id="Coils"/>
    </source>
</evidence>
<evidence type="ECO:0000256" key="1">
    <source>
        <dbReference type="ARBA" id="ARBA00001936"/>
    </source>
</evidence>
<evidence type="ECO:0000256" key="3">
    <source>
        <dbReference type="ARBA" id="ARBA00006702"/>
    </source>
</evidence>
<dbReference type="CDD" id="cd00143">
    <property type="entry name" value="PP2Cc"/>
    <property type="match status" value="1"/>
</dbReference>
<keyword evidence="9" id="KW-0464">Manganese</keyword>
<dbReference type="GO" id="GO:0016020">
    <property type="term" value="C:membrane"/>
    <property type="evidence" value="ECO:0007669"/>
    <property type="project" value="UniProtKB-SubCell"/>
</dbReference>
<evidence type="ECO:0000256" key="14">
    <source>
        <dbReference type="SAM" id="MobiDB-lite"/>
    </source>
</evidence>
<dbReference type="InterPro" id="IPR001932">
    <property type="entry name" value="PPM-type_phosphatase-like_dom"/>
</dbReference>
<feature type="coiled-coil region" evidence="13">
    <location>
        <begin position="60"/>
        <end position="87"/>
    </location>
</feature>
<evidence type="ECO:0000256" key="4">
    <source>
        <dbReference type="ARBA" id="ARBA00013081"/>
    </source>
</evidence>
<comment type="caution">
    <text evidence="16">The sequence shown here is derived from an EMBL/GenBank/DDBJ whole genome shotgun (WGS) entry which is preliminary data.</text>
</comment>
<dbReference type="PANTHER" id="PTHR13832:SF803">
    <property type="entry name" value="PROTEIN PHOSPHATASE 1G"/>
    <property type="match status" value="1"/>
</dbReference>
<evidence type="ECO:0000256" key="10">
    <source>
        <dbReference type="ARBA" id="ARBA00047761"/>
    </source>
</evidence>
<sequence length="955" mass="104458">MRGCWKKRMSCTRGVLQLRRAAEDELRSALSRRCQTETDLERLQVAVEECKRLGLNVHTAERQCLRLKELQVNRESTQAELMEASRGVGVQGRLRLETAVRAAKSAGVSAEKLRAASQRLAELREHEQRCDVLAGEVQRALPVLQTQPWRYQQLLEAAAALKPWTSKLERLIAEGKEILDKREKDIARRREVRGQLLLQLKKIEEARAAGKSTHDLLVPLKDLLDKAESAGLQEESIQKGKLLLQNAKREACQRNVAEHRLQLALDARDHAEIERSMRQVRALGQVGLTEQSPRGTRHGRGLLVGDRESSAALMEQATSALRNLNEAAARRQAAAAALEALNTSKGLTGIVPKEAEEEGCKSLRGARSAIQEAKQSGVASTLIEQAKLKLRRRRRDRQDQQEACSSLQKALSKKDVPKQVLLAKMTRACAFSVSMVRYWLAERFGAGKHRCAAPDLPRPSVQRHGNSTRANRRSGWFLHRAAEGDGELRSLPESNIFWVNCWCPGLGGEARRASSRQNGVRCCNGSGSGGLRFGWIQPDRFVDHPEAFKNNWRIYVNVLDVKGGVLHSGARVSFLVYSDGKGLGAAEVLPAKELKHTTCAWSHRAVSKVQKSTEKLAGRKGGKACGKGPSKRVSLRGPDRDKKTHRGLALDCLRWVSSEMRGWRPAMEDATCALSLEPPLGNYALFGVFDGHGGAAVSRRAAQELPNGIQAAALECMDEDLANLPQFLSTALANLDEVLRHEGEGQAGLLQVGGKAIESSVRNAYGLMGSTAVVALVECLGASVLRVVVGNLGDSRAICCRAGEAIPLSEDHKPDVPEERERIEKAGGFVGAVGPCQRIDGWGLNLSRALGDFHYKSRSDLAPSEQKVSIEPDVQVLEVTPEDEFLFLGCDGVFELHSSQDVVDAVRQGLQAGQPLQEVVEDLVDASCSPDLAQTGGAGSDNVSAMVILLKPERF</sequence>
<reference evidence="16" key="1">
    <citation type="submission" date="2023-08" db="EMBL/GenBank/DDBJ databases">
        <authorList>
            <person name="Chen Y."/>
            <person name="Shah S."/>
            <person name="Dougan E. K."/>
            <person name="Thang M."/>
            <person name="Chan C."/>
        </authorList>
    </citation>
    <scope>NUCLEOTIDE SEQUENCE</scope>
</reference>
<evidence type="ECO:0000313" key="16">
    <source>
        <dbReference type="EMBL" id="CAJ1392996.1"/>
    </source>
</evidence>
<feature type="coiled-coil region" evidence="13">
    <location>
        <begin position="314"/>
        <end position="341"/>
    </location>
</feature>
<dbReference type="PROSITE" id="PS51746">
    <property type="entry name" value="PPM_2"/>
    <property type="match status" value="1"/>
</dbReference>
<dbReference type="InterPro" id="IPR015655">
    <property type="entry name" value="PP2C"/>
</dbReference>
<dbReference type="AlphaFoldDB" id="A0AA36N776"/>
<dbReference type="GO" id="GO:0046872">
    <property type="term" value="F:metal ion binding"/>
    <property type="evidence" value="ECO:0007669"/>
    <property type="project" value="UniProtKB-KW"/>
</dbReference>
<protein>
    <recommendedName>
        <fullName evidence="4">protein-serine/threonine phosphatase</fullName>
        <ecNumber evidence="4">3.1.3.16</ecNumber>
    </recommendedName>
</protein>
<accession>A0AA36N776</accession>
<dbReference type="InterPro" id="IPR000222">
    <property type="entry name" value="PP2C_BS"/>
</dbReference>
<keyword evidence="8 12" id="KW-0904">Protein phosphatase</keyword>
<evidence type="ECO:0000256" key="5">
    <source>
        <dbReference type="ARBA" id="ARBA00022723"/>
    </source>
</evidence>
<keyword evidence="13" id="KW-0175">Coiled coil</keyword>
<keyword evidence="7" id="KW-0460">Magnesium</keyword>
<gene>
    <name evidence="16" type="ORF">EVOR1521_LOCUS17951</name>
</gene>
<evidence type="ECO:0000259" key="15">
    <source>
        <dbReference type="PROSITE" id="PS51746"/>
    </source>
</evidence>
<dbReference type="EMBL" id="CAUJNA010002447">
    <property type="protein sequence ID" value="CAJ1392996.1"/>
    <property type="molecule type" value="Genomic_DNA"/>
</dbReference>
<keyword evidence="17" id="KW-1185">Reference proteome</keyword>
<name>A0AA36N776_9DINO</name>
<evidence type="ECO:0000313" key="17">
    <source>
        <dbReference type="Proteomes" id="UP001178507"/>
    </source>
</evidence>
<dbReference type="GO" id="GO:0004722">
    <property type="term" value="F:protein serine/threonine phosphatase activity"/>
    <property type="evidence" value="ECO:0007669"/>
    <property type="project" value="UniProtKB-EC"/>
</dbReference>
<evidence type="ECO:0000256" key="9">
    <source>
        <dbReference type="ARBA" id="ARBA00023211"/>
    </source>
</evidence>
<dbReference type="Pfam" id="PF00481">
    <property type="entry name" value="PP2C"/>
    <property type="match status" value="1"/>
</dbReference>
<evidence type="ECO:0000256" key="11">
    <source>
        <dbReference type="ARBA" id="ARBA00048336"/>
    </source>
</evidence>
<dbReference type="Gene3D" id="3.60.40.10">
    <property type="entry name" value="PPM-type phosphatase domain"/>
    <property type="match status" value="1"/>
</dbReference>
<feature type="domain" description="PPM-type phosphatase" evidence="15">
    <location>
        <begin position="654"/>
        <end position="950"/>
    </location>
</feature>
<dbReference type="EC" id="3.1.3.16" evidence="4"/>
<evidence type="ECO:0000256" key="8">
    <source>
        <dbReference type="ARBA" id="ARBA00022912"/>
    </source>
</evidence>
<comment type="catalytic activity">
    <reaction evidence="10">
        <text>O-phospho-L-seryl-[protein] + H2O = L-seryl-[protein] + phosphate</text>
        <dbReference type="Rhea" id="RHEA:20629"/>
        <dbReference type="Rhea" id="RHEA-COMP:9863"/>
        <dbReference type="Rhea" id="RHEA-COMP:11604"/>
        <dbReference type="ChEBI" id="CHEBI:15377"/>
        <dbReference type="ChEBI" id="CHEBI:29999"/>
        <dbReference type="ChEBI" id="CHEBI:43474"/>
        <dbReference type="ChEBI" id="CHEBI:83421"/>
        <dbReference type="EC" id="3.1.3.16"/>
    </reaction>
</comment>
<evidence type="ECO:0000256" key="6">
    <source>
        <dbReference type="ARBA" id="ARBA00022801"/>
    </source>
</evidence>